<evidence type="ECO:0000256" key="5">
    <source>
        <dbReference type="ARBA" id="ARBA00022679"/>
    </source>
</evidence>
<accession>A0A0J9BZF9</accession>
<dbReference type="EMBL" id="ADLK01000024">
    <property type="protein sequence ID" value="KMW18372.1"/>
    <property type="molecule type" value="Genomic_DNA"/>
</dbReference>
<dbReference type="InterPro" id="IPR036393">
    <property type="entry name" value="AceGlu_kinase-like_sf"/>
</dbReference>
<keyword evidence="4" id="KW-0056">Arginine metabolism</keyword>
<keyword evidence="5 9" id="KW-0808">Transferase</keyword>
<reference evidence="12 13" key="1">
    <citation type="submission" date="2011-04" db="EMBL/GenBank/DDBJ databases">
        <title>The Genome Sequence of Clostridium citroniae WAL-19142.</title>
        <authorList>
            <consortium name="The Broad Institute Genome Sequencing Platform"/>
            <person name="Earl A."/>
            <person name="Ward D."/>
            <person name="Feldgarden M."/>
            <person name="Gevers D."/>
            <person name="Warren Y.A."/>
            <person name="Tyrrell K.L."/>
            <person name="Citron D.M."/>
            <person name="Goldstein E.J."/>
            <person name="Daigneault M."/>
            <person name="Allen-Vercoe E."/>
            <person name="Young S.K."/>
            <person name="Zeng Q."/>
            <person name="Gargeya S."/>
            <person name="Fitzgerald M."/>
            <person name="Haas B."/>
            <person name="Abouelleil A."/>
            <person name="Alvarado L."/>
            <person name="Arachchi H.M."/>
            <person name="Berlin A."/>
            <person name="Brown A."/>
            <person name="Chapman S.B."/>
            <person name="Chen Z."/>
            <person name="Dunbar C."/>
            <person name="Freedman E."/>
            <person name="Gearin G."/>
            <person name="Gellesch M."/>
            <person name="Goldberg J."/>
            <person name="Griggs A."/>
            <person name="Gujja S."/>
            <person name="Heilman E.R."/>
            <person name="Heiman D."/>
            <person name="Howarth C."/>
            <person name="Larson L."/>
            <person name="Lui A."/>
            <person name="MacDonald P.J."/>
            <person name="Mehta T."/>
            <person name="Montmayeur A."/>
            <person name="Murphy C."/>
            <person name="Neiman D."/>
            <person name="Pearson M."/>
            <person name="Priest M."/>
            <person name="Roberts A."/>
            <person name="Saif S."/>
            <person name="Shea T."/>
            <person name="Shenoy N."/>
            <person name="Sisk P."/>
            <person name="Stolte C."/>
            <person name="Sykes S."/>
            <person name="White J."/>
            <person name="Yandava C."/>
            <person name="Wortman J."/>
            <person name="Nusbaum C."/>
            <person name="Birren B."/>
        </authorList>
    </citation>
    <scope>NUCLEOTIDE SEQUENCE [LARGE SCALE GENOMIC DNA]</scope>
    <source>
        <strain evidence="12 13">WAL-19142</strain>
    </source>
</reference>
<dbReference type="PRINTS" id="PR01469">
    <property type="entry name" value="CARBMTKINASE"/>
</dbReference>
<proteinExistence type="inferred from homology"/>
<dbReference type="UniPathway" id="UPA00996">
    <property type="reaction ID" value="UER00366"/>
</dbReference>
<comment type="caution">
    <text evidence="12">The sequence shown here is derived from an EMBL/GenBank/DDBJ whole genome shotgun (WGS) entry which is preliminary data.</text>
</comment>
<comment type="similarity">
    <text evidence="2 9">Belongs to the carbamate kinase family.</text>
</comment>
<gene>
    <name evidence="12" type="ORF">HMPREF9470_03282</name>
</gene>
<comment type="pathway">
    <text evidence="1">Metabolic intermediate metabolism; carbamoyl phosphate degradation; CO(2) and NH(3) from carbamoyl phosphate: step 1/1.</text>
</comment>
<dbReference type="InterPro" id="IPR001048">
    <property type="entry name" value="Asp/Glu/Uridylate_kinase"/>
</dbReference>
<dbReference type="CDD" id="cd04235">
    <property type="entry name" value="AAK_CK"/>
    <property type="match status" value="1"/>
</dbReference>
<comment type="catalytic activity">
    <reaction evidence="7">
        <text>hydrogencarbonate + NH4(+) + ATP = carbamoyl phosphate + ADP + H2O + H(+)</text>
        <dbReference type="Rhea" id="RHEA:10152"/>
        <dbReference type="ChEBI" id="CHEBI:15377"/>
        <dbReference type="ChEBI" id="CHEBI:15378"/>
        <dbReference type="ChEBI" id="CHEBI:17544"/>
        <dbReference type="ChEBI" id="CHEBI:28938"/>
        <dbReference type="ChEBI" id="CHEBI:30616"/>
        <dbReference type="ChEBI" id="CHEBI:58228"/>
        <dbReference type="ChEBI" id="CHEBI:456216"/>
        <dbReference type="EC" id="2.7.2.2"/>
    </reaction>
</comment>
<evidence type="ECO:0000256" key="6">
    <source>
        <dbReference type="ARBA" id="ARBA00022777"/>
    </source>
</evidence>
<sequence>MNKMKKRIVVALGGNALGSTPGEQITHVRAAAKIIADLASEGHEIIIGHGNGPQVGIINSAMDYAAANGPCTPYMPFPECGAMSQGFIGYHLQQALQQSLLKRNLGKAVVSVVTQVLVDKNDPAFENPTKPIGNFCTYEEAVKLEKEKGFVFVEDAGRGYRRVVPSPAPQRIVELGAIRKMIQSGLLVIAVGGGGIPVVEDDQGIHGIDAVIDKDRSSSKLAQELKADMLIILTAVDQVYINYSQPDQRALSELTLKEADAYIKSGQFAKGSMLPKVEACMEFVRALPGRSAIITSLEKAAQALHGEAGTRIRSEPAPSSYVPLDMDSESYEADIN</sequence>
<evidence type="ECO:0000313" key="12">
    <source>
        <dbReference type="EMBL" id="KMW18372.1"/>
    </source>
</evidence>
<dbReference type="PATRIC" id="fig|742734.4.peg.3513"/>
<evidence type="ECO:0000313" key="13">
    <source>
        <dbReference type="Proteomes" id="UP000037392"/>
    </source>
</evidence>
<evidence type="ECO:0000256" key="9">
    <source>
        <dbReference type="PIRNR" id="PIRNR000723"/>
    </source>
</evidence>
<dbReference type="SUPFAM" id="SSF53633">
    <property type="entry name" value="Carbamate kinase-like"/>
    <property type="match status" value="1"/>
</dbReference>
<dbReference type="Proteomes" id="UP000037392">
    <property type="component" value="Unassembled WGS sequence"/>
</dbReference>
<dbReference type="GO" id="GO:0008804">
    <property type="term" value="F:carbamate kinase activity"/>
    <property type="evidence" value="ECO:0007669"/>
    <property type="project" value="UniProtKB-UniRule"/>
</dbReference>
<feature type="compositionally biased region" description="Acidic residues" evidence="10">
    <location>
        <begin position="326"/>
        <end position="336"/>
    </location>
</feature>
<evidence type="ECO:0000256" key="2">
    <source>
        <dbReference type="ARBA" id="ARBA00011066"/>
    </source>
</evidence>
<dbReference type="GO" id="GO:0019546">
    <property type="term" value="P:L-arginine deiminase pathway"/>
    <property type="evidence" value="ECO:0007669"/>
    <property type="project" value="TreeGrafter"/>
</dbReference>
<evidence type="ECO:0000256" key="1">
    <source>
        <dbReference type="ARBA" id="ARBA00005118"/>
    </source>
</evidence>
<dbReference type="GO" id="GO:0005829">
    <property type="term" value="C:cytosol"/>
    <property type="evidence" value="ECO:0007669"/>
    <property type="project" value="TreeGrafter"/>
</dbReference>
<evidence type="ECO:0000259" key="11">
    <source>
        <dbReference type="Pfam" id="PF00696"/>
    </source>
</evidence>
<dbReference type="NCBIfam" id="TIGR00746">
    <property type="entry name" value="arcC"/>
    <property type="match status" value="1"/>
</dbReference>
<protein>
    <recommendedName>
        <fullName evidence="3 8">Carbamate kinase</fullName>
    </recommendedName>
</protein>
<feature type="domain" description="Aspartate/glutamate/uridylate kinase" evidence="11">
    <location>
        <begin position="6"/>
        <end position="294"/>
    </location>
</feature>
<evidence type="ECO:0000256" key="4">
    <source>
        <dbReference type="ARBA" id="ARBA00022503"/>
    </source>
</evidence>
<evidence type="ECO:0000256" key="3">
    <source>
        <dbReference type="ARBA" id="ARBA00013070"/>
    </source>
</evidence>
<feature type="region of interest" description="Disordered" evidence="10">
    <location>
        <begin position="312"/>
        <end position="336"/>
    </location>
</feature>
<evidence type="ECO:0000256" key="10">
    <source>
        <dbReference type="SAM" id="MobiDB-lite"/>
    </source>
</evidence>
<dbReference type="AlphaFoldDB" id="A0A0J9BZF9"/>
<evidence type="ECO:0000256" key="7">
    <source>
        <dbReference type="ARBA" id="ARBA00048467"/>
    </source>
</evidence>
<dbReference type="PANTHER" id="PTHR30409:SF1">
    <property type="entry name" value="CARBAMATE KINASE-RELATED"/>
    <property type="match status" value="1"/>
</dbReference>
<dbReference type="FunFam" id="3.40.1160.10:FF:000007">
    <property type="entry name" value="Carbamate kinase"/>
    <property type="match status" value="1"/>
</dbReference>
<organism evidence="12 13">
    <name type="scientific">[Clostridium] citroniae WAL-19142</name>
    <dbReference type="NCBI Taxonomy" id="742734"/>
    <lineage>
        <taxon>Bacteria</taxon>
        <taxon>Bacillati</taxon>
        <taxon>Bacillota</taxon>
        <taxon>Clostridia</taxon>
        <taxon>Lachnospirales</taxon>
        <taxon>Lachnospiraceae</taxon>
        <taxon>Enterocloster</taxon>
    </lineage>
</organism>
<dbReference type="Gene3D" id="3.40.1160.10">
    <property type="entry name" value="Acetylglutamate kinase-like"/>
    <property type="match status" value="1"/>
</dbReference>
<dbReference type="PANTHER" id="PTHR30409">
    <property type="entry name" value="CARBAMATE KINASE"/>
    <property type="match status" value="1"/>
</dbReference>
<dbReference type="OrthoDB" id="9766717at2"/>
<evidence type="ECO:0000256" key="8">
    <source>
        <dbReference type="NCBIfam" id="TIGR00746"/>
    </source>
</evidence>
<dbReference type="PIRSF" id="PIRSF000723">
    <property type="entry name" value="Carbamate_kin"/>
    <property type="match status" value="1"/>
</dbReference>
<dbReference type="Pfam" id="PF00696">
    <property type="entry name" value="AA_kinase"/>
    <property type="match status" value="1"/>
</dbReference>
<dbReference type="NCBIfam" id="NF009007">
    <property type="entry name" value="PRK12352.1"/>
    <property type="match status" value="1"/>
</dbReference>
<keyword evidence="6 9" id="KW-0418">Kinase</keyword>
<name>A0A0J9BZF9_9FIRM</name>
<dbReference type="InterPro" id="IPR003964">
    <property type="entry name" value="Carb_kinase"/>
</dbReference>